<keyword evidence="1" id="KW-0732">Signal</keyword>
<feature type="signal peptide" evidence="1">
    <location>
        <begin position="1"/>
        <end position="25"/>
    </location>
</feature>
<sequence>MLRNLKYFAGVVALCAAFGTGCSGAVSEETPVKVIFDTDMGNDIDDALALDMLYKYADEGRITLLGITSNKEEHPASVEYIDILNTFYGYPNIPVGRIREGANCDRENSFVAQTSRDGDYKRTISDYDALPESAELLRRLLASQGDGEVTLIAVGFSTNLQRLMASGPDAVSSLDGMELIRRKVKHLYMMAGEFEQAEGKSAEYNIRIDRNAAQELFEKWPTPVTVSPFEVGSRILYPVESILGDFGYVEKHPLAEAYKVYKPMPYDRPMWDPSAVLCAVEPDAGYFRYSAPGRIRVDDESMTWFEPDPAGRHRYLIAGEAECARARERMVELITRRPHPYTEP</sequence>
<accession>A0AA37KNM8</accession>
<dbReference type="PANTHER" id="PTHR43264:SF1">
    <property type="entry name" value="INOSINE_URIDINE-PREFERRING NUCLEOSIDE HYDROLASE DOMAIN-CONTAINING PROTEIN"/>
    <property type="match status" value="1"/>
</dbReference>
<protein>
    <submittedName>
        <fullName evidence="3">Nucleoside hydrolase</fullName>
    </submittedName>
</protein>
<evidence type="ECO:0000313" key="4">
    <source>
        <dbReference type="Proteomes" id="UP001055105"/>
    </source>
</evidence>
<dbReference type="InterPro" id="IPR036452">
    <property type="entry name" value="Ribo_hydro-like"/>
</dbReference>
<dbReference type="EMBL" id="BQOL01000001">
    <property type="protein sequence ID" value="GKI17377.1"/>
    <property type="molecule type" value="Genomic_DNA"/>
</dbReference>
<dbReference type="SUPFAM" id="SSF53590">
    <property type="entry name" value="Nucleoside hydrolase"/>
    <property type="match status" value="1"/>
</dbReference>
<feature type="domain" description="Inosine/uridine-preferring nucleoside hydrolase" evidence="2">
    <location>
        <begin position="34"/>
        <end position="298"/>
    </location>
</feature>
<dbReference type="Gene3D" id="3.90.245.10">
    <property type="entry name" value="Ribonucleoside hydrolase-like"/>
    <property type="match status" value="1"/>
</dbReference>
<dbReference type="AlphaFoldDB" id="A0AA37KNM8"/>
<evidence type="ECO:0000256" key="1">
    <source>
        <dbReference type="SAM" id="SignalP"/>
    </source>
</evidence>
<proteinExistence type="predicted"/>
<comment type="caution">
    <text evidence="3">The sequence shown here is derived from an EMBL/GenBank/DDBJ whole genome shotgun (WGS) entry which is preliminary data.</text>
</comment>
<gene>
    <name evidence="3" type="ORF">CE91St16_02850</name>
</gene>
<name>A0AA37KNM8_9BACT</name>
<dbReference type="RefSeq" id="WP_244075945.1">
    <property type="nucleotide sequence ID" value="NZ_AP025581.1"/>
</dbReference>
<evidence type="ECO:0000259" key="2">
    <source>
        <dbReference type="Pfam" id="PF01156"/>
    </source>
</evidence>
<keyword evidence="3" id="KW-0378">Hydrolase</keyword>
<organism evidence="3 4">
    <name type="scientific">Alistipes finegoldii</name>
    <dbReference type="NCBI Taxonomy" id="214856"/>
    <lineage>
        <taxon>Bacteria</taxon>
        <taxon>Pseudomonadati</taxon>
        <taxon>Bacteroidota</taxon>
        <taxon>Bacteroidia</taxon>
        <taxon>Bacteroidales</taxon>
        <taxon>Rikenellaceae</taxon>
        <taxon>Alistipes</taxon>
    </lineage>
</organism>
<dbReference type="CDD" id="cd02652">
    <property type="entry name" value="nuc_hydro_2"/>
    <property type="match status" value="1"/>
</dbReference>
<dbReference type="GO" id="GO:0016799">
    <property type="term" value="F:hydrolase activity, hydrolyzing N-glycosyl compounds"/>
    <property type="evidence" value="ECO:0007669"/>
    <property type="project" value="InterPro"/>
</dbReference>
<reference evidence="3" key="1">
    <citation type="submission" date="2022-01" db="EMBL/GenBank/DDBJ databases">
        <title>Novel bile acid biosynthetic pathways are enriched in the microbiome of centenarians.</title>
        <authorList>
            <person name="Sato Y."/>
            <person name="Atarashi K."/>
            <person name="Plichta R.D."/>
            <person name="Arai Y."/>
            <person name="Sasajima S."/>
            <person name="Kearney M.S."/>
            <person name="Suda W."/>
            <person name="Takeshita K."/>
            <person name="Sasaki T."/>
            <person name="Okamoto S."/>
            <person name="Skelly N.A."/>
            <person name="Okamura Y."/>
            <person name="Vlamakis H."/>
            <person name="Li Y."/>
            <person name="Tanoue T."/>
            <person name="Takei H."/>
            <person name="Nittono H."/>
            <person name="Narushima S."/>
            <person name="Irie J."/>
            <person name="Itoh H."/>
            <person name="Moriya K."/>
            <person name="Sugiura Y."/>
            <person name="Suematsu M."/>
            <person name="Moritoki N."/>
            <person name="Shibata S."/>
            <person name="Littman R.D."/>
            <person name="Fischbach A.M."/>
            <person name="Uwamino Y."/>
            <person name="Inoue T."/>
            <person name="Honda A."/>
            <person name="Hattori M."/>
            <person name="Murai T."/>
            <person name="Xavier J.R."/>
            <person name="Hirose N."/>
            <person name="Honda K."/>
        </authorList>
    </citation>
    <scope>NUCLEOTIDE SEQUENCE</scope>
    <source>
        <strain evidence="3">CE91-St16</strain>
    </source>
</reference>
<dbReference type="Pfam" id="PF01156">
    <property type="entry name" value="IU_nuc_hydro"/>
    <property type="match status" value="1"/>
</dbReference>
<dbReference type="InterPro" id="IPR001910">
    <property type="entry name" value="Inosine/uridine_hydrolase_dom"/>
</dbReference>
<evidence type="ECO:0000313" key="3">
    <source>
        <dbReference type="EMBL" id="GKI17377.1"/>
    </source>
</evidence>
<dbReference type="PANTHER" id="PTHR43264">
    <property type="match status" value="1"/>
</dbReference>
<dbReference type="Proteomes" id="UP001055105">
    <property type="component" value="Unassembled WGS sequence"/>
</dbReference>
<feature type="chain" id="PRO_5041233272" evidence="1">
    <location>
        <begin position="26"/>
        <end position="344"/>
    </location>
</feature>
<dbReference type="PROSITE" id="PS51257">
    <property type="entry name" value="PROKAR_LIPOPROTEIN"/>
    <property type="match status" value="1"/>
</dbReference>